<keyword evidence="3" id="KW-0804">Transcription</keyword>
<dbReference type="Gene3D" id="1.10.10.10">
    <property type="entry name" value="Winged helix-like DNA-binding domain superfamily/Winged helix DNA-binding domain"/>
    <property type="match status" value="1"/>
</dbReference>
<dbReference type="InterPro" id="IPR036388">
    <property type="entry name" value="WH-like_DNA-bd_sf"/>
</dbReference>
<evidence type="ECO:0000259" key="4">
    <source>
        <dbReference type="PROSITE" id="PS50949"/>
    </source>
</evidence>
<keyword evidence="2" id="KW-0238">DNA-binding</keyword>
<name>A0A0C1G0M9_9SPHI</name>
<comment type="caution">
    <text evidence="5">The sequence shown here is derived from an EMBL/GenBank/DDBJ whole genome shotgun (WGS) entry which is preliminary data.</text>
</comment>
<dbReference type="PANTHER" id="PTHR38445:SF10">
    <property type="entry name" value="GNTR-FAMILY TRANSCRIPTIONAL REGULATOR"/>
    <property type="match status" value="1"/>
</dbReference>
<dbReference type="SMART" id="SM00345">
    <property type="entry name" value="HTH_GNTR"/>
    <property type="match status" value="1"/>
</dbReference>
<evidence type="ECO:0000256" key="1">
    <source>
        <dbReference type="ARBA" id="ARBA00023015"/>
    </source>
</evidence>
<reference evidence="5 6" key="1">
    <citation type="submission" date="2014-10" db="EMBL/GenBank/DDBJ databases">
        <title>Pedobacter Kyungheensis.</title>
        <authorList>
            <person name="Anderson B.M."/>
            <person name="Newman J.D."/>
        </authorList>
    </citation>
    <scope>NUCLEOTIDE SEQUENCE [LARGE SCALE GENOMIC DNA]</scope>
    <source>
        <strain evidence="5 6">KACC 16221</strain>
    </source>
</reference>
<dbReference type="EMBL" id="JSYN01000014">
    <property type="protein sequence ID" value="KIA93599.1"/>
    <property type="molecule type" value="Genomic_DNA"/>
</dbReference>
<dbReference type="Pfam" id="PF00392">
    <property type="entry name" value="GntR"/>
    <property type="match status" value="1"/>
</dbReference>
<protein>
    <submittedName>
        <fullName evidence="5">GntR family transcriptional regulator</fullName>
    </submittedName>
</protein>
<proteinExistence type="predicted"/>
<dbReference type="AlphaFoldDB" id="A0A0C1G0M9"/>
<keyword evidence="6" id="KW-1185">Reference proteome</keyword>
<dbReference type="OrthoDB" id="742238at2"/>
<evidence type="ECO:0000313" key="6">
    <source>
        <dbReference type="Proteomes" id="UP000031246"/>
    </source>
</evidence>
<dbReference type="SUPFAM" id="SSF53822">
    <property type="entry name" value="Periplasmic binding protein-like I"/>
    <property type="match status" value="1"/>
</dbReference>
<dbReference type="PANTHER" id="PTHR38445">
    <property type="entry name" value="HTH-TYPE TRANSCRIPTIONAL REPRESSOR YTRA"/>
    <property type="match status" value="1"/>
</dbReference>
<accession>A0A0C1G0M9</accession>
<dbReference type="Proteomes" id="UP000031246">
    <property type="component" value="Unassembled WGS sequence"/>
</dbReference>
<dbReference type="PROSITE" id="PS50949">
    <property type="entry name" value="HTH_GNTR"/>
    <property type="match status" value="1"/>
</dbReference>
<keyword evidence="1" id="KW-0805">Transcription regulation</keyword>
<dbReference type="CDD" id="cd07377">
    <property type="entry name" value="WHTH_GntR"/>
    <property type="match status" value="1"/>
</dbReference>
<dbReference type="GO" id="GO:0003677">
    <property type="term" value="F:DNA binding"/>
    <property type="evidence" value="ECO:0007669"/>
    <property type="project" value="UniProtKB-KW"/>
</dbReference>
<evidence type="ECO:0000313" key="5">
    <source>
        <dbReference type="EMBL" id="KIA93599.1"/>
    </source>
</evidence>
<dbReference type="InterPro" id="IPR036390">
    <property type="entry name" value="WH_DNA-bd_sf"/>
</dbReference>
<gene>
    <name evidence="5" type="ORF">OC25_12620</name>
</gene>
<feature type="domain" description="HTH gntR-type" evidence="4">
    <location>
        <begin position="19"/>
        <end position="87"/>
    </location>
</feature>
<sequence length="340" mass="39350">MNKEKLFNEIKDLSIINAFSKHEQLVQGIINSLNHKYIAKGDILPSVNELMRETGYAKETIGKAYKELISRGIVESKNRRGYFVATDDTEQHLKVCLLIYAFDTFQETFYQNFRDHLGENIQVDVYFHHNNFSVFESIINSNKGQYGLYVIAPIESNEAKEVLEQLPKEKLLIVDRYVALKGEYSYIVQEFENASYNAFLELAPRIKEFAEFVFFFKPSSAEPNEVLTSFKRFIKEFNINGVIKNHYEPGSIEPDKVYFTIHNLELWEMLKDTKVKGLKVGKDLGILSHNDDNVKEIIFDGITTFSIDFAEMGRLAAEFVLSLNPVKHVMENKLIRRNSL</sequence>
<evidence type="ECO:0000256" key="3">
    <source>
        <dbReference type="ARBA" id="ARBA00023163"/>
    </source>
</evidence>
<organism evidence="5 6">
    <name type="scientific">Pedobacter kyungheensis</name>
    <dbReference type="NCBI Taxonomy" id="1069985"/>
    <lineage>
        <taxon>Bacteria</taxon>
        <taxon>Pseudomonadati</taxon>
        <taxon>Bacteroidota</taxon>
        <taxon>Sphingobacteriia</taxon>
        <taxon>Sphingobacteriales</taxon>
        <taxon>Sphingobacteriaceae</taxon>
        <taxon>Pedobacter</taxon>
    </lineage>
</organism>
<evidence type="ECO:0000256" key="2">
    <source>
        <dbReference type="ARBA" id="ARBA00023125"/>
    </source>
</evidence>
<dbReference type="RefSeq" id="WP_039476560.1">
    <property type="nucleotide sequence ID" value="NZ_JSYN01000014.1"/>
</dbReference>
<dbReference type="InterPro" id="IPR000524">
    <property type="entry name" value="Tscrpt_reg_HTH_GntR"/>
</dbReference>
<dbReference type="Gene3D" id="3.40.50.2300">
    <property type="match status" value="1"/>
</dbReference>
<dbReference type="InterPro" id="IPR028082">
    <property type="entry name" value="Peripla_BP_I"/>
</dbReference>
<dbReference type="GO" id="GO:0003700">
    <property type="term" value="F:DNA-binding transcription factor activity"/>
    <property type="evidence" value="ECO:0007669"/>
    <property type="project" value="InterPro"/>
</dbReference>
<dbReference type="SUPFAM" id="SSF46785">
    <property type="entry name" value="Winged helix' DNA-binding domain"/>
    <property type="match status" value="1"/>
</dbReference>